<dbReference type="InterPro" id="IPR035983">
    <property type="entry name" value="Hect_E3_ubiquitin_ligase"/>
</dbReference>
<gene>
    <name evidence="5" type="ORF">TRFO_12199</name>
</gene>
<evidence type="ECO:0000259" key="4">
    <source>
        <dbReference type="PROSITE" id="PS50237"/>
    </source>
</evidence>
<keyword evidence="6" id="KW-1185">Reference proteome</keyword>
<dbReference type="Proteomes" id="UP000179807">
    <property type="component" value="Unassembled WGS sequence"/>
</dbReference>
<evidence type="ECO:0000313" key="6">
    <source>
        <dbReference type="Proteomes" id="UP000179807"/>
    </source>
</evidence>
<reference evidence="5" key="1">
    <citation type="submission" date="2016-10" db="EMBL/GenBank/DDBJ databases">
        <authorList>
            <person name="Benchimol M."/>
            <person name="Almeida L.G."/>
            <person name="Vasconcelos A.T."/>
            <person name="Perreira-Neves A."/>
            <person name="Rosa I.A."/>
            <person name="Tasca T."/>
            <person name="Bogo M.R."/>
            <person name="de Souza W."/>
        </authorList>
    </citation>
    <scope>NUCLEOTIDE SEQUENCE [LARGE SCALE GENOMIC DNA]</scope>
    <source>
        <strain evidence="5">K</strain>
    </source>
</reference>
<feature type="domain" description="HECT" evidence="4">
    <location>
        <begin position="2769"/>
        <end position="3105"/>
    </location>
</feature>
<organism evidence="5 6">
    <name type="scientific">Tritrichomonas foetus</name>
    <dbReference type="NCBI Taxonomy" id="1144522"/>
    <lineage>
        <taxon>Eukaryota</taxon>
        <taxon>Metamonada</taxon>
        <taxon>Parabasalia</taxon>
        <taxon>Tritrichomonadida</taxon>
        <taxon>Tritrichomonadidae</taxon>
        <taxon>Tritrichomonas</taxon>
    </lineage>
</organism>
<keyword evidence="1 2" id="KW-0833">Ubl conjugation pathway</keyword>
<evidence type="ECO:0000313" key="5">
    <source>
        <dbReference type="EMBL" id="OHS92847.1"/>
    </source>
</evidence>
<evidence type="ECO:0000256" key="3">
    <source>
        <dbReference type="SAM" id="Coils"/>
    </source>
</evidence>
<accession>A0A1J4J3V8</accession>
<feature type="active site" description="Glycyl thioester intermediate" evidence="2">
    <location>
        <position position="3073"/>
    </location>
</feature>
<evidence type="ECO:0000256" key="1">
    <source>
        <dbReference type="ARBA" id="ARBA00022786"/>
    </source>
</evidence>
<protein>
    <recommendedName>
        <fullName evidence="4">HECT domain-containing protein</fullName>
    </recommendedName>
</protein>
<dbReference type="InterPro" id="IPR000569">
    <property type="entry name" value="HECT_dom"/>
</dbReference>
<dbReference type="GO" id="GO:0005737">
    <property type="term" value="C:cytoplasm"/>
    <property type="evidence" value="ECO:0007669"/>
    <property type="project" value="TreeGrafter"/>
</dbReference>
<dbReference type="Gene3D" id="3.30.2410.10">
    <property type="entry name" value="Hect, E3 ligase catalytic domain"/>
    <property type="match status" value="1"/>
</dbReference>
<dbReference type="PANTHER" id="PTHR46654:SF1">
    <property type="entry name" value="E3 UBIQUITIN-PROTEIN LIGASE HECTD3"/>
    <property type="match status" value="1"/>
</dbReference>
<evidence type="ECO:0000256" key="2">
    <source>
        <dbReference type="PROSITE-ProRule" id="PRU00104"/>
    </source>
</evidence>
<dbReference type="GO" id="GO:0004842">
    <property type="term" value="F:ubiquitin-protein transferase activity"/>
    <property type="evidence" value="ECO:0007669"/>
    <property type="project" value="InterPro"/>
</dbReference>
<feature type="coiled-coil region" evidence="3">
    <location>
        <begin position="2891"/>
        <end position="2918"/>
    </location>
</feature>
<dbReference type="SMART" id="SM00119">
    <property type="entry name" value="HECTc"/>
    <property type="match status" value="1"/>
</dbReference>
<dbReference type="Gene3D" id="3.30.2160.10">
    <property type="entry name" value="Hect, E3 ligase catalytic domain"/>
    <property type="match status" value="1"/>
</dbReference>
<dbReference type="InterPro" id="IPR042469">
    <property type="entry name" value="HECTD3"/>
</dbReference>
<sequence length="3105" mass="360589">MRYFIDNLTHSYLMREGNSKYILGGIHEVKSQIIITIYCELSGDLMSNPSEGQSNDSVEITLPIFPINYDDQMIEMNFDPQIPAKKQNHNNQNFRFPDESLIVDMMLHPSILTSFSTRFEVWRQVLSPIFLNHPQDSWNAQQMLILFFGFLKERGASIYQQETENKHRIDEQYINDLETINKIHYQNDEPDEEMQNNISEIKNAEDASKFVNSFKKIEIQKDAISNYYKYEKITKFLLEKMNSEPTEETILNVFKWGIIISDVSTVFESYIQMEKMQENFNFSQKYYTKQILKDLVSNFSLYNSIFSPFCTDIKEDVQIPKIQPQRTKTSIIASDGNFLYCLFQKQLYIKPLSRTTQINYKINKSQIKNGIIKNFESQIEFIAIFCLSKYLFLVSDKNMEAHDGSIYLLDKENVLNSQNIQITKDNLHKVPIKSSNSKYFPLLTSQNVVSDGSYLYSFDPLSSRVHIFKFDSIFLVMIHSIELSHFSCMSNDNLIMYINGCIFTVIENLARGNMNTYKFSSFSLIDGSLIKQYNFSQKYQLISVYYDFYQNLFWIIHQKGTFYISKMKNFGSQSCLFTGVDLQNIYSLSKVLESEATDFDTLSYQIISFLDYYSAHFVGCSFMSSITRRNHYSGDSSSFYDPKTACFFAPCRQDTVLSLFHSLMYYLEKDDLRYHQKQLCILLRLLTYNITNFNDRNINEFHYFLDEDLLCQILMKLREILNDKKYKFLHCSISFFFIDSFSNIFKGKCCTECAPCFNLIWNTMCSDYIFGAIRRIYSCHEYPYSISSSRSILEPIIKYLTLPNKKLSKPQTEFIDTFFSNLMFEMRSIYQKFPTEFPTQAKLIQNSFFTFSYLLTSEILNYLDQLDENTITQIENSHLIYLFRKWMMLLVPLTKYSRLCSVLSFLNPLYFKIKEKVNLFGNKYPTNKSASMTFLDSIYYEVFFLNIEFLFAQMNGGSEVKNISQFEWLIDQTKDSKLTLNHVYTIYEAMLSGNAQTSPMKRKLKKGFSYNAIGYDKNDISSNTVEKLISTLIQNNESESIKSLFDYLYTKVNSVMAKRKISEEDRHIERLFIVALMKQLGLSNEFCLLNFQILKGDKPVLSHYIKRIVDCTFLLRRIFAQARQKEAISTTTSIQSQTASSLSTTNSRSLSFSELKKAIIMKCLFLLHLEPCVKCNVNEFEKYFGELLNKIRTFITSNITLEEYFNLLDTSENAQRHAQNSLSSFTKILQIEKFSPLGDYLIQSIASTGIVSKFIETVEGYDIFKSSEAYMDLIVLLNILNDKIYKATNKAAVVSFTILFLSISLSISKYSDDMIYVPMKRLIPNILEKKKNFFEDEFFSLIAFIVSHFSLYHNEIPKDFIKEIEFELFSENSVICAHIPIAHLACISNFGLIYEKNILIQALSDCPPSAFHQVCSLISDMKIETNDKILLLHTIMSEIANITSGESKLFLIEKPSVTTTEVLPNSVCKTSSAILCGCCELIYICRRFLNENDEDMINIISFILDTNNPNTQSCAQNDFKGDYRINDSTNGETKSQLMIFKDKRFLFAVFAILSNSINEINKYSLIKDSESDKIYYIENIDYKNMNYMAWQVPISDKSVLKEIPFSQNLKPISLIPFSISQFTNTDLLIPYFVYYLEHPKNTVFDESLTFYIISSLKEYSLDPEFLTKFLKSFATLKVHSLSFTDSDTSFKSILHKHLSILKSGFYFKKSPIPIFYCASPCDNLVDTQYQITKEFLISKCSSVLFMTDILIKNNYYFTVDLENALYCDIGILKLNYDGWTKDSLLISLRDKKKCLINSQNPTSISNKLLFVFDGKSFEASVFDVTTQKLVHSRTFPDYQIVFAVVLYGNEFIKYELSNECPTWLTQSHESSIQFIQSLVPLSGSIVFHRKLPKAFMRQTKKTQNIDYLNNHIKEKINNKMFEMEKIKNDNHIMVQIYKNEEGNKKKSLITYSSDMLSFTNKDFNISFLPRIDAFTTNKVLFSESYRSDSFPLMNHICYYEISHSWHLLFHKIYNQQDTLIIDDNLLIDKYPQTIQMLQKTRMPNISLDNYGILPPGILNYFVSCNSHFLRRDTVYQLLLYCLSTTNMSIESILKFFCIKENKLLKYYLNLLLMIEPITVELMNKSIPFKLDVSVVDKFISSNRHLEAASINKINKYIRSPDKIDQFIQLWADSINHSFRDPNSFSIVDCHPTAIYIPPQKFKVVEQQGIDGFIIIQDGSFIQYDSNKIIAQITYGNDQTITLDSVPIVIEANSCKVVTLSCGVAVIPYSNNDHSYLFDTFIHFFVSLKYFIKFIGENSNRDYYMIQKVRIQLYIDFIDAMIYQTPFLRLHGKEYLLFLNKTLPVFPLDYEQGLLQRMNLLYQYNGGDPAYSYIKPFLEEHQITWSEKPFLYLKIIFPEFSSESEINHIQHSVQDKELKIPLSPFPRKISKKDNPMIYINIIKRLLLPREKLNGYPIHFLIFDWIKYINSFPPIDSKTIEGNILQIKFTCFTPNKISINLSISEIHNNKINNNTMNNNFDNNMNHSINHNMNHNMKKNMNENPNQNTLKLLLSYSPDFDSSIPIQSNTMFSVDPTHNIIFVKIADNEIIWDTLKFYIEAEKPKDFEDNLNQYGKKFLKLHRDRFVSDIKVIATMCDSVIDQTILSCVTKAVFSKLKLKLELNPQVLTHKRLNHHLHILILRARLILILNWAIFNQLINYKDDPSFKKLLSSVSNTLKLDSLRKAIDSKSGSRSAHLHVDRKIAGEVRAGNIKDFNKTVIAQVANQYNNVSSFRVKSDKPWNVSFAHERGVDAGGPARELVSVLASDLCALECGLVVPVPNARNKIGGNRECVIPVPSPLISFQDAQNRYRFAGALIAICIRTGLVQYFNFPHLVWEYLLSQELEISSIFEIDQSYKLQIESLQDAMNNENENSQAFNQRFVVLNSFGDEVPLTQNGKNEIVTIHNVGKYISMANEFRIKEMKPFLEAMRNGLWENLNIEPLPNLDWTTLEFAACGESEISVEALKQVTSFNGISSDQQTIFWRVVESFTSEQRSDLLKFSTGRTRLPPNNRNNKSFLRLDSLNSRDAMPSSSTCFHQLHYPFYSSFEKARKLISLAIEFTDTFELS</sequence>
<dbReference type="VEuPathDB" id="TrichDB:TRFO_12199"/>
<dbReference type="EMBL" id="MLAK01001459">
    <property type="protein sequence ID" value="OHS92847.1"/>
    <property type="molecule type" value="Genomic_DNA"/>
</dbReference>
<proteinExistence type="predicted"/>
<dbReference type="PROSITE" id="PS50237">
    <property type="entry name" value="HECT"/>
    <property type="match status" value="1"/>
</dbReference>
<dbReference type="OrthoDB" id="8068875at2759"/>
<dbReference type="PANTHER" id="PTHR46654">
    <property type="entry name" value="E3 UBIQUITIN-PROTEIN LIGASE HECTD3"/>
    <property type="match status" value="1"/>
</dbReference>
<name>A0A1J4J3V8_9EUKA</name>
<dbReference type="Gene3D" id="3.90.1750.10">
    <property type="entry name" value="Hect, E3 ligase catalytic domains"/>
    <property type="match status" value="1"/>
</dbReference>
<dbReference type="GeneID" id="94831196"/>
<keyword evidence="3" id="KW-0175">Coiled coil</keyword>
<dbReference type="RefSeq" id="XP_068345984.1">
    <property type="nucleotide sequence ID" value="XM_068496492.1"/>
</dbReference>
<dbReference type="Pfam" id="PF00632">
    <property type="entry name" value="HECT"/>
    <property type="match status" value="1"/>
</dbReference>
<dbReference type="SUPFAM" id="SSF56204">
    <property type="entry name" value="Hect, E3 ligase catalytic domain"/>
    <property type="match status" value="1"/>
</dbReference>
<comment type="caution">
    <text evidence="5">The sequence shown here is derived from an EMBL/GenBank/DDBJ whole genome shotgun (WGS) entry which is preliminary data.</text>
</comment>